<sequence length="306" mass="33853">MKKKIQLLAILTAISLLLSACGGDSNENEAAASKEPLVVSGKNWTEQYILSEVLAVYIEENTDYEVDLQDGLGEVAILTPALENAEIDMYVEYTGTGLEAVLKEQAEPGESSESILERVRNGYEEDYQATWLEPLGFENNYTLAYSEGAEFEAETYSEIAAISKDLSFGAPHAFYEREGDGYDAFSEAYGLEFSETASFDPNVMYQALKRGDVDVIPAFTTDGRIQRDNIQTTTDDLGFFPKYDAAIVIRQEVLENYPELEEALNGLAGKISEEDMQQMNARVDIDGEQAEVVAREFLAGKGLINE</sequence>
<accession>A0A5C6VXP2</accession>
<dbReference type="GO" id="GO:0043190">
    <property type="term" value="C:ATP-binding cassette (ABC) transporter complex"/>
    <property type="evidence" value="ECO:0007669"/>
    <property type="project" value="InterPro"/>
</dbReference>
<gene>
    <name evidence="3" type="ORF">FS935_17830</name>
</gene>
<organism evidence="3 4">
    <name type="scientific">Metabacillus litoralis</name>
    <dbReference type="NCBI Taxonomy" id="152268"/>
    <lineage>
        <taxon>Bacteria</taxon>
        <taxon>Bacillati</taxon>
        <taxon>Bacillota</taxon>
        <taxon>Bacilli</taxon>
        <taxon>Bacillales</taxon>
        <taxon>Bacillaceae</taxon>
        <taxon>Metabacillus</taxon>
    </lineage>
</organism>
<keyword evidence="4" id="KW-1185">Reference proteome</keyword>
<evidence type="ECO:0000313" key="4">
    <source>
        <dbReference type="Proteomes" id="UP000321363"/>
    </source>
</evidence>
<dbReference type="Pfam" id="PF04069">
    <property type="entry name" value="OpuAC"/>
    <property type="match status" value="1"/>
</dbReference>
<dbReference type="GO" id="GO:0022857">
    <property type="term" value="F:transmembrane transporter activity"/>
    <property type="evidence" value="ECO:0007669"/>
    <property type="project" value="InterPro"/>
</dbReference>
<feature type="domain" description="ABC-type glycine betaine transport system substrate-binding" evidence="2">
    <location>
        <begin position="36"/>
        <end position="299"/>
    </location>
</feature>
<dbReference type="PROSITE" id="PS51257">
    <property type="entry name" value="PROKAR_LIPOPROTEIN"/>
    <property type="match status" value="1"/>
</dbReference>
<proteinExistence type="predicted"/>
<reference evidence="3 4" key="1">
    <citation type="journal article" date="2005" name="Int. J. Syst. Evol. Microbiol.">
        <title>Bacillus litoralis sp. nov., isolated from a tidal flat of the Yellow Sea in Korea.</title>
        <authorList>
            <person name="Yoon J.H."/>
            <person name="Oh T.K."/>
        </authorList>
    </citation>
    <scope>NUCLEOTIDE SEQUENCE [LARGE SCALE GENOMIC DNA]</scope>
    <source>
        <strain evidence="3 4">SW-211</strain>
    </source>
</reference>
<dbReference type="CDD" id="cd13528">
    <property type="entry name" value="PBP2_osmoprotectants"/>
    <property type="match status" value="1"/>
</dbReference>
<dbReference type="SUPFAM" id="SSF53850">
    <property type="entry name" value="Periplasmic binding protein-like II"/>
    <property type="match status" value="1"/>
</dbReference>
<dbReference type="RefSeq" id="WP_146950000.1">
    <property type="nucleotide sequence ID" value="NZ_VOQF01000012.1"/>
</dbReference>
<name>A0A5C6VXP2_9BACI</name>
<dbReference type="AlphaFoldDB" id="A0A5C6VXP2"/>
<feature type="chain" id="PRO_5039430732" evidence="1">
    <location>
        <begin position="23"/>
        <end position="306"/>
    </location>
</feature>
<feature type="signal peptide" evidence="1">
    <location>
        <begin position="1"/>
        <end position="22"/>
    </location>
</feature>
<evidence type="ECO:0000313" key="3">
    <source>
        <dbReference type="EMBL" id="TXC89334.1"/>
    </source>
</evidence>
<evidence type="ECO:0000259" key="2">
    <source>
        <dbReference type="Pfam" id="PF04069"/>
    </source>
</evidence>
<keyword evidence="1" id="KW-0732">Signal</keyword>
<protein>
    <submittedName>
        <fullName evidence="3">Glycine/betaine ABC transporter substrate-binding protein</fullName>
    </submittedName>
</protein>
<dbReference type="InterPro" id="IPR007210">
    <property type="entry name" value="ABC_Gly_betaine_transp_sub-bd"/>
</dbReference>
<dbReference type="OrthoDB" id="9801163at2"/>
<comment type="caution">
    <text evidence="3">The sequence shown here is derived from an EMBL/GenBank/DDBJ whole genome shotgun (WGS) entry which is preliminary data.</text>
</comment>
<dbReference type="Proteomes" id="UP000321363">
    <property type="component" value="Unassembled WGS sequence"/>
</dbReference>
<dbReference type="Gene3D" id="3.40.190.10">
    <property type="entry name" value="Periplasmic binding protein-like II"/>
    <property type="match status" value="1"/>
</dbReference>
<dbReference type="EMBL" id="VOQF01000012">
    <property type="protein sequence ID" value="TXC89334.1"/>
    <property type="molecule type" value="Genomic_DNA"/>
</dbReference>
<dbReference type="Gene3D" id="3.40.190.120">
    <property type="entry name" value="Osmoprotection protein (prox), domain 2"/>
    <property type="match status" value="1"/>
</dbReference>
<evidence type="ECO:0000256" key="1">
    <source>
        <dbReference type="SAM" id="SignalP"/>
    </source>
</evidence>